<dbReference type="EMBL" id="FQZK01000001">
    <property type="protein sequence ID" value="SHI63519.1"/>
    <property type="molecule type" value="Genomic_DNA"/>
</dbReference>
<comment type="similarity">
    <text evidence="1">Belongs to the PrpD family.</text>
</comment>
<dbReference type="PANTHER" id="PTHR16943">
    <property type="entry name" value="2-METHYLCITRATE DEHYDRATASE-RELATED"/>
    <property type="match status" value="1"/>
</dbReference>
<dbReference type="STRING" id="758803.SAMN05421803_101791"/>
<keyword evidence="5" id="KW-1185">Reference proteome</keyword>
<protein>
    <submittedName>
        <fullName evidence="4">2-methylcitrate dehydratase PrpD</fullName>
    </submittedName>
</protein>
<gene>
    <name evidence="4" type="ORF">SAMN05421803_101791</name>
</gene>
<accession>A0A1M6CRD2</accession>
<dbReference type="Gene3D" id="3.30.1330.120">
    <property type="entry name" value="2-methylcitrate dehydratase PrpD"/>
    <property type="match status" value="1"/>
</dbReference>
<dbReference type="InterPro" id="IPR045336">
    <property type="entry name" value="MmgE_PrpD_N"/>
</dbReference>
<feature type="domain" description="MmgE/PrpD N-terminal" evidence="2">
    <location>
        <begin position="8"/>
        <end position="244"/>
    </location>
</feature>
<dbReference type="InterPro" id="IPR042188">
    <property type="entry name" value="MmgE/PrpD_sf_2"/>
</dbReference>
<reference evidence="4 5" key="1">
    <citation type="submission" date="2016-11" db="EMBL/GenBank/DDBJ databases">
        <authorList>
            <person name="Jaros S."/>
            <person name="Januszkiewicz K."/>
            <person name="Wedrychowicz H."/>
        </authorList>
    </citation>
    <scope>NUCLEOTIDE SEQUENCE [LARGE SCALE GENOMIC DNA]</scope>
    <source>
        <strain evidence="4 5">CGMCC 4.5723</strain>
    </source>
</reference>
<evidence type="ECO:0000259" key="3">
    <source>
        <dbReference type="Pfam" id="PF19305"/>
    </source>
</evidence>
<dbReference type="GO" id="GO:0016829">
    <property type="term" value="F:lyase activity"/>
    <property type="evidence" value="ECO:0007669"/>
    <property type="project" value="InterPro"/>
</dbReference>
<sequence>MSGGPVRAFARFTGGLGRDDPPEAVRAYARRLLLDFLGTAVGGRSSAEVRALTGPGQLGEAPHEAGVLGTGRVLPAADAAFANGCAADAYEHQDGYRFGGFHPSHLIPPVLALAQVRGATLGELVTAVIAGYEVADRIGEALHPGATPRGWFPTAAAYGGAAAAARAAGGGADRIERALGLVAFHVPAVTLESIFAGVTGKPAFAGQIARTGAWAALASGAGLGGWDGVLDHPRGPLALMAGEPRPLSVDDLGERWSLTEVHQKRFAACRHTHAAAQAAVELATARGLGPGDLRSVEAEVYDVAAELVDRPVHGAPTAAAATLSLQYVLACAVRHGTVHGSHYTPERLADPDVLALASRVRVRTAPDLQAAYPESTPARITVTTADGERFTHGVDVPVGDGRSPLEEGEAEAKFLAYTEPVVGADAARAALDAVLSGEDVPVTEVIAALTLPVGAREEAP</sequence>
<dbReference type="AlphaFoldDB" id="A0A1M6CRD2"/>
<dbReference type="OrthoDB" id="3781756at2"/>
<dbReference type="InterPro" id="IPR005656">
    <property type="entry name" value="MmgE_PrpD"/>
</dbReference>
<dbReference type="Proteomes" id="UP000184452">
    <property type="component" value="Unassembled WGS sequence"/>
</dbReference>
<dbReference type="Pfam" id="PF19305">
    <property type="entry name" value="MmgE_PrpD_C"/>
    <property type="match status" value="1"/>
</dbReference>
<proteinExistence type="inferred from homology"/>
<dbReference type="InterPro" id="IPR042183">
    <property type="entry name" value="MmgE/PrpD_sf_1"/>
</dbReference>
<name>A0A1M6CRD2_9ACTN</name>
<feature type="domain" description="MmgE/PrpD C-terminal" evidence="3">
    <location>
        <begin position="266"/>
        <end position="433"/>
    </location>
</feature>
<evidence type="ECO:0000313" key="4">
    <source>
        <dbReference type="EMBL" id="SHI63519.1"/>
    </source>
</evidence>
<dbReference type="InterPro" id="IPR036148">
    <property type="entry name" value="MmgE/PrpD_sf"/>
</dbReference>
<evidence type="ECO:0000313" key="5">
    <source>
        <dbReference type="Proteomes" id="UP000184452"/>
    </source>
</evidence>
<dbReference type="InterPro" id="IPR045337">
    <property type="entry name" value="MmgE_PrpD_C"/>
</dbReference>
<evidence type="ECO:0000259" key="2">
    <source>
        <dbReference type="Pfam" id="PF03972"/>
    </source>
</evidence>
<dbReference type="Gene3D" id="1.10.4100.10">
    <property type="entry name" value="2-methylcitrate dehydratase PrpD"/>
    <property type="match status" value="1"/>
</dbReference>
<dbReference type="Pfam" id="PF03972">
    <property type="entry name" value="MmgE_PrpD_N"/>
    <property type="match status" value="1"/>
</dbReference>
<evidence type="ECO:0000256" key="1">
    <source>
        <dbReference type="ARBA" id="ARBA00006174"/>
    </source>
</evidence>
<dbReference type="RefSeq" id="WP_073374933.1">
    <property type="nucleotide sequence ID" value="NZ_FQZK01000001.1"/>
</dbReference>
<dbReference type="SUPFAM" id="SSF103378">
    <property type="entry name" value="2-methylcitrate dehydratase PrpD"/>
    <property type="match status" value="1"/>
</dbReference>
<organism evidence="4 5">
    <name type="scientific">Nocardiopsis flavescens</name>
    <dbReference type="NCBI Taxonomy" id="758803"/>
    <lineage>
        <taxon>Bacteria</taxon>
        <taxon>Bacillati</taxon>
        <taxon>Actinomycetota</taxon>
        <taxon>Actinomycetes</taxon>
        <taxon>Streptosporangiales</taxon>
        <taxon>Nocardiopsidaceae</taxon>
        <taxon>Nocardiopsis</taxon>
    </lineage>
</organism>
<dbReference type="PANTHER" id="PTHR16943:SF8">
    <property type="entry name" value="2-METHYLCITRATE DEHYDRATASE"/>
    <property type="match status" value="1"/>
</dbReference>